<dbReference type="RefSeq" id="WP_193927105.1">
    <property type="nucleotide sequence ID" value="NZ_JADEYC010000007.1"/>
</dbReference>
<comment type="caution">
    <text evidence="4">The sequence shown here is derived from an EMBL/GenBank/DDBJ whole genome shotgun (WGS) entry which is preliminary data.</text>
</comment>
<name>A0A929B924_9PSEU</name>
<organism evidence="4 5">
    <name type="scientific">Saccharopolyspora montiporae</name>
    <dbReference type="NCBI Taxonomy" id="2781240"/>
    <lineage>
        <taxon>Bacteria</taxon>
        <taxon>Bacillati</taxon>
        <taxon>Actinomycetota</taxon>
        <taxon>Actinomycetes</taxon>
        <taxon>Pseudonocardiales</taxon>
        <taxon>Pseudonocardiaceae</taxon>
        <taxon>Saccharopolyspora</taxon>
    </lineage>
</organism>
<dbReference type="AlphaFoldDB" id="A0A929B924"/>
<dbReference type="EMBL" id="JADEYC010000007">
    <property type="protein sequence ID" value="MBE9373661.1"/>
    <property type="molecule type" value="Genomic_DNA"/>
</dbReference>
<evidence type="ECO:0000259" key="3">
    <source>
        <dbReference type="Pfam" id="PF23494"/>
    </source>
</evidence>
<dbReference type="Pfam" id="PF23493">
    <property type="entry name" value="CysS_C"/>
    <property type="match status" value="1"/>
</dbReference>
<keyword evidence="5" id="KW-1185">Reference proteome</keyword>
<feature type="domain" description="Cysteinyl-tRNA ligase anticodon binding" evidence="2">
    <location>
        <begin position="175"/>
        <end position="225"/>
    </location>
</feature>
<proteinExistence type="predicted"/>
<gene>
    <name evidence="4" type="ORF">IQ251_04270</name>
</gene>
<accession>A0A929B924</accession>
<dbReference type="Proteomes" id="UP000598360">
    <property type="component" value="Unassembled WGS sequence"/>
</dbReference>
<dbReference type="InterPro" id="IPR056411">
    <property type="entry name" value="CysS_C"/>
</dbReference>
<keyword evidence="1" id="KW-0812">Transmembrane</keyword>
<evidence type="ECO:0000256" key="1">
    <source>
        <dbReference type="SAM" id="Phobius"/>
    </source>
</evidence>
<evidence type="ECO:0000259" key="2">
    <source>
        <dbReference type="Pfam" id="PF23493"/>
    </source>
</evidence>
<protein>
    <submittedName>
        <fullName evidence="4">Uncharacterized protein</fullName>
    </submittedName>
</protein>
<feature type="transmembrane region" description="Helical" evidence="1">
    <location>
        <begin position="63"/>
        <end position="80"/>
    </location>
</feature>
<feature type="transmembrane region" description="Helical" evidence="1">
    <location>
        <begin position="18"/>
        <end position="43"/>
    </location>
</feature>
<keyword evidence="1" id="KW-1133">Transmembrane helix</keyword>
<reference evidence="4" key="1">
    <citation type="submission" date="2020-10" db="EMBL/GenBank/DDBJ databases">
        <title>Diversity and distribution of actinomycetes associated with coral in the coast of Hainan.</title>
        <authorList>
            <person name="Li F."/>
        </authorList>
    </citation>
    <scope>NUCLEOTIDE SEQUENCE</scope>
    <source>
        <strain evidence="4">HNM0983</strain>
    </source>
</reference>
<sequence length="230" mass="25153">MTAPNDTETVRMPTRYLWLLRLGTPLLGAGLGSVVDPVVGWLLATTDSAPGPLQLLAEIPAPWAILLLTAVGAVAGIWLAQQAQRDGLAVTAGADGLVLAHRGDDRFLDRTRIGSVHTDPRDLVVLDTDGREVFRGPAVDLPTARLATVLRRHGYPWSGTRDPHEERYRGWVDGHPDLGERTHVLLRDRRAALESGDRAEAGRLHRRLQEGGVVVRDRGKKQQYRLLGTG</sequence>
<evidence type="ECO:0000313" key="5">
    <source>
        <dbReference type="Proteomes" id="UP000598360"/>
    </source>
</evidence>
<keyword evidence="1" id="KW-0472">Membrane</keyword>
<feature type="domain" description="YqeB PH" evidence="3">
    <location>
        <begin position="9"/>
        <end position="158"/>
    </location>
</feature>
<dbReference type="InterPro" id="IPR057798">
    <property type="entry name" value="PH_YqeB"/>
</dbReference>
<dbReference type="Pfam" id="PF23494">
    <property type="entry name" value="bPH_10"/>
    <property type="match status" value="1"/>
</dbReference>
<evidence type="ECO:0000313" key="4">
    <source>
        <dbReference type="EMBL" id="MBE9373661.1"/>
    </source>
</evidence>